<dbReference type="Proteomes" id="UP000789525">
    <property type="component" value="Unassembled WGS sequence"/>
</dbReference>
<comment type="caution">
    <text evidence="1">The sequence shown here is derived from an EMBL/GenBank/DDBJ whole genome shotgun (WGS) entry which is preliminary data.</text>
</comment>
<reference evidence="1" key="1">
    <citation type="submission" date="2021-06" db="EMBL/GenBank/DDBJ databases">
        <authorList>
            <person name="Kallberg Y."/>
            <person name="Tangrot J."/>
            <person name="Rosling A."/>
        </authorList>
    </citation>
    <scope>NUCLEOTIDE SEQUENCE</scope>
    <source>
        <strain evidence="1">CL356</strain>
    </source>
</reference>
<sequence length="124" mass="13860">MASVTCNNSGEAQLRVPDSSEMLTISSVSINDNNTPKTNDPGISKIENNNTSKTNNNVPKTDNNTYMTANPTYKWGVRFLIAEQWLFEPTALVLCTRLTFIPKLDVNKLLESLSEESDSDIKRF</sequence>
<name>A0ACA9KB82_9GLOM</name>
<keyword evidence="2" id="KW-1185">Reference proteome</keyword>
<protein>
    <submittedName>
        <fullName evidence="1">744_t:CDS:1</fullName>
    </submittedName>
</protein>
<accession>A0ACA9KB82</accession>
<evidence type="ECO:0000313" key="1">
    <source>
        <dbReference type="EMBL" id="CAG8460790.1"/>
    </source>
</evidence>
<evidence type="ECO:0000313" key="2">
    <source>
        <dbReference type="Proteomes" id="UP000789525"/>
    </source>
</evidence>
<gene>
    <name evidence="1" type="ORF">ACOLOM_LOCUS1163</name>
</gene>
<organism evidence="1 2">
    <name type="scientific">Acaulospora colombiana</name>
    <dbReference type="NCBI Taxonomy" id="27376"/>
    <lineage>
        <taxon>Eukaryota</taxon>
        <taxon>Fungi</taxon>
        <taxon>Fungi incertae sedis</taxon>
        <taxon>Mucoromycota</taxon>
        <taxon>Glomeromycotina</taxon>
        <taxon>Glomeromycetes</taxon>
        <taxon>Diversisporales</taxon>
        <taxon>Acaulosporaceae</taxon>
        <taxon>Acaulospora</taxon>
    </lineage>
</organism>
<dbReference type="EMBL" id="CAJVPT010001334">
    <property type="protein sequence ID" value="CAG8460790.1"/>
    <property type="molecule type" value="Genomic_DNA"/>
</dbReference>
<proteinExistence type="predicted"/>